<keyword evidence="3" id="KW-1185">Reference proteome</keyword>
<dbReference type="InterPro" id="IPR013320">
    <property type="entry name" value="ConA-like_dom_sf"/>
</dbReference>
<dbReference type="Pfam" id="PF13385">
    <property type="entry name" value="Laminin_G_3"/>
    <property type="match status" value="1"/>
</dbReference>
<dbReference type="AlphaFoldDB" id="A0A4R6ICE3"/>
<proteinExistence type="predicted"/>
<dbReference type="GO" id="GO:0005975">
    <property type="term" value="P:carbohydrate metabolic process"/>
    <property type="evidence" value="ECO:0007669"/>
    <property type="project" value="UniProtKB-ARBA"/>
</dbReference>
<dbReference type="NCBIfam" id="TIGR04183">
    <property type="entry name" value="Por_Secre_tail"/>
    <property type="match status" value="1"/>
</dbReference>
<comment type="caution">
    <text evidence="2">The sequence shown here is derived from an EMBL/GenBank/DDBJ whole genome shotgun (WGS) entry which is preliminary data.</text>
</comment>
<dbReference type="InterPro" id="IPR026444">
    <property type="entry name" value="Secre_tail"/>
</dbReference>
<evidence type="ECO:0000259" key="1">
    <source>
        <dbReference type="Pfam" id="PF18962"/>
    </source>
</evidence>
<dbReference type="Proteomes" id="UP000295499">
    <property type="component" value="Unassembled WGS sequence"/>
</dbReference>
<dbReference type="Pfam" id="PF18962">
    <property type="entry name" value="Por_Secre_tail"/>
    <property type="match status" value="1"/>
</dbReference>
<name>A0A4R6ICE3_9SPHI</name>
<dbReference type="EMBL" id="SNWM01000006">
    <property type="protein sequence ID" value="TDO19622.1"/>
    <property type="molecule type" value="Genomic_DNA"/>
</dbReference>
<organism evidence="2 3">
    <name type="scientific">Pedobacter duraquae</name>
    <dbReference type="NCBI Taxonomy" id="425511"/>
    <lineage>
        <taxon>Bacteria</taxon>
        <taxon>Pseudomonadati</taxon>
        <taxon>Bacteroidota</taxon>
        <taxon>Sphingobacteriia</taxon>
        <taxon>Sphingobacteriales</taxon>
        <taxon>Sphingobacteriaceae</taxon>
        <taxon>Pedobacter</taxon>
    </lineage>
</organism>
<dbReference type="GO" id="GO:0004553">
    <property type="term" value="F:hydrolase activity, hydrolyzing O-glycosyl compounds"/>
    <property type="evidence" value="ECO:0007669"/>
    <property type="project" value="UniProtKB-ARBA"/>
</dbReference>
<reference evidence="2 3" key="1">
    <citation type="submission" date="2019-03" db="EMBL/GenBank/DDBJ databases">
        <title>Genomic Encyclopedia of Archaeal and Bacterial Type Strains, Phase II (KMG-II): from individual species to whole genera.</title>
        <authorList>
            <person name="Goeker M."/>
        </authorList>
    </citation>
    <scope>NUCLEOTIDE SEQUENCE [LARGE SCALE GENOMIC DNA]</scope>
    <source>
        <strain evidence="2 3">DSM 19034</strain>
    </source>
</reference>
<sequence>MILGYRIIHQKICWLLFLSCILPVRANAWQEGYNFRKKITIPKTKVIATNDLTDFVFLLELQDTTLRFISGQCQSNRVSGYSRPDICFSTANGTELRLSAQVEQYNPNTGRLLCWVSLPMLSALGTQSPATSLYIYYGSSMVADPYSISAVTTWHGAVAIWHMDPEGDSGSVRNGADQDPSAKAIGFHLTTANYVEGKIGKAVHLQGSPSRMTGLKDTSTRFAISGWIKIDQRGKEQVIVSNRSENGGYELCVGSGGDIQIRIYNYGFRYELISTTILTEATWYFVGVSLQDKVLALSVNGIEEGSTRHVDLKIAGGGIISIGSSVNSDRYFTGMLDELRIRHDAKNMGHLSVEYANQNNTLAFYSLGNEETSAMAYSKGPIFTGTVDDNWLNPANWSILEVPSAAGTINIAKNKIARLSGVARSTQQLLLEENAVLHVQSDLTAHCLVTLKAGARIIIDGDRVLQLDGNIQNAGIIATEDGRLLFAGDRAQQISGAGYVRVANFSVQKNTANLVIQLLQSIYVIHSLTLDWGIVETHDNLTLGLSNDGITAQYFQTAGQVQAALIGSVAIEKYIKGGFIYPGTGRGWRLLSSPVYQIRSASLPQFDLHELQNAMFITGKEGANNGFDNSPLDGNTIYTHVENLYGALTDRYQPIQNMDQKIPLGDGVFVFSRGSRLIPDAFTREIVSPPFINPDGYVVTYRGNVWTTDLIKTLYNSHKGELGDGFNLLGNPYPFSIKWGALITSGLSPFIWLYDPINQSYDVTDDPNATINPGTGFFVKVNPEVNSGSLVFKGYQSTAIASRLSVQPAMQALSVTIIKDDFMQRYKIVLTPDGTDGGKRASAEKIGTGIVSIAGISPERKKLSIDRRGSLAQPIDILLSVQGQLSGKYFLRFDGLETFQPATRITLEDRFLKQRIPFSGTVQSYPFDIDKSKSETEGDNRFLLHIDGSAAAHQDDKNITVYPNPFTDVFFVKTKAALPENMNIRIRDMLGNLVLTRKWKNTEKNGVVTISGMSLNKGIYFLELIDSATDIIFKFAKVIKQ</sequence>
<evidence type="ECO:0000313" key="2">
    <source>
        <dbReference type="EMBL" id="TDO19622.1"/>
    </source>
</evidence>
<evidence type="ECO:0000313" key="3">
    <source>
        <dbReference type="Proteomes" id="UP000295499"/>
    </source>
</evidence>
<dbReference type="SUPFAM" id="SSF49899">
    <property type="entry name" value="Concanavalin A-like lectins/glucanases"/>
    <property type="match status" value="1"/>
</dbReference>
<gene>
    <name evidence="2" type="ORF">CLV32_4245</name>
</gene>
<protein>
    <submittedName>
        <fullName evidence="2">Putative secreted protein (Por secretion system target)</fullName>
    </submittedName>
</protein>
<feature type="domain" description="Secretion system C-terminal sorting" evidence="1">
    <location>
        <begin position="961"/>
        <end position="1032"/>
    </location>
</feature>
<accession>A0A4R6ICE3</accession>
<dbReference type="Gene3D" id="2.60.120.200">
    <property type="match status" value="1"/>
</dbReference>